<sequence>MSQKIFNERIKQILILGIILLLIITVITELVTFIPGLLGAVTLYIVSRRKYFHFVYNKKWKKGWTALGFIIFYLIVIGIPISLAITLISPKINTVLEDPNKILNSAKHTIAVIQGKVGFNLISENTLSNVVNKITTVVPKILNSTLTLVSNLAIMLFILYYMLYNGSNIEKYLSRAMPLKRRNVKILSDETKKVVIANALGIPLISIIQGVIATIGYALFGVEDWGLYGFLTGVCAFFPVVGTMIVWVPVTIYMFATGDTLNATLLLLYHVVITGNVDYVARITLLKRIGDTHPVITIMGVLLGLSLFGFVGLVFGPLLLSYLIVLYDIYMNEFVHDHPEDEDELEPAALSPKLVDEHPKNDG</sequence>
<feature type="transmembrane region" description="Helical" evidence="7">
    <location>
        <begin position="260"/>
        <end position="281"/>
    </location>
</feature>
<dbReference type="Proteomes" id="UP001202248">
    <property type="component" value="Unassembled WGS sequence"/>
</dbReference>
<accession>A0ABS9SIL5</accession>
<organism evidence="8 9">
    <name type="scientific">Niabella ginsengisoli</name>
    <dbReference type="NCBI Taxonomy" id="522298"/>
    <lineage>
        <taxon>Bacteria</taxon>
        <taxon>Pseudomonadati</taxon>
        <taxon>Bacteroidota</taxon>
        <taxon>Chitinophagia</taxon>
        <taxon>Chitinophagales</taxon>
        <taxon>Chitinophagaceae</taxon>
        <taxon>Niabella</taxon>
    </lineage>
</organism>
<feature type="compositionally biased region" description="Basic and acidic residues" evidence="6">
    <location>
        <begin position="354"/>
        <end position="363"/>
    </location>
</feature>
<dbReference type="EMBL" id="JAKWBL010000001">
    <property type="protein sequence ID" value="MCH5598201.1"/>
    <property type="molecule type" value="Genomic_DNA"/>
</dbReference>
<evidence type="ECO:0000256" key="3">
    <source>
        <dbReference type="ARBA" id="ARBA00022692"/>
    </source>
</evidence>
<dbReference type="PANTHER" id="PTHR21716:SF4">
    <property type="entry name" value="TRANSMEMBRANE PROTEIN 245"/>
    <property type="match status" value="1"/>
</dbReference>
<feature type="transmembrane region" description="Helical" evidence="7">
    <location>
        <begin position="301"/>
        <end position="325"/>
    </location>
</feature>
<gene>
    <name evidence="8" type="ORF">MKP09_09920</name>
</gene>
<dbReference type="Pfam" id="PF01594">
    <property type="entry name" value="AI-2E_transport"/>
    <property type="match status" value="1"/>
</dbReference>
<comment type="caution">
    <text evidence="8">The sequence shown here is derived from an EMBL/GenBank/DDBJ whole genome shotgun (WGS) entry which is preliminary data.</text>
</comment>
<comment type="subcellular location">
    <subcellularLocation>
        <location evidence="1">Membrane</location>
        <topology evidence="1">Multi-pass membrane protein</topology>
    </subcellularLocation>
</comment>
<evidence type="ECO:0000256" key="5">
    <source>
        <dbReference type="ARBA" id="ARBA00023136"/>
    </source>
</evidence>
<evidence type="ECO:0000256" key="2">
    <source>
        <dbReference type="ARBA" id="ARBA00009773"/>
    </source>
</evidence>
<keyword evidence="9" id="KW-1185">Reference proteome</keyword>
<reference evidence="8 9" key="1">
    <citation type="submission" date="2022-02" db="EMBL/GenBank/DDBJ databases">
        <authorList>
            <person name="Min J."/>
        </authorList>
    </citation>
    <scope>NUCLEOTIDE SEQUENCE [LARGE SCALE GENOMIC DNA]</scope>
    <source>
        <strain evidence="8 9">GR10-1</strain>
    </source>
</reference>
<evidence type="ECO:0000313" key="8">
    <source>
        <dbReference type="EMBL" id="MCH5598201.1"/>
    </source>
</evidence>
<keyword evidence="4 7" id="KW-1133">Transmembrane helix</keyword>
<feature type="transmembrane region" description="Helical" evidence="7">
    <location>
        <begin position="225"/>
        <end position="248"/>
    </location>
</feature>
<feature type="transmembrane region" description="Helical" evidence="7">
    <location>
        <begin position="12"/>
        <end position="45"/>
    </location>
</feature>
<dbReference type="InterPro" id="IPR002549">
    <property type="entry name" value="AI-2E-like"/>
</dbReference>
<proteinExistence type="inferred from homology"/>
<keyword evidence="3 7" id="KW-0812">Transmembrane</keyword>
<protein>
    <submittedName>
        <fullName evidence="8">AI-2E family transporter</fullName>
    </submittedName>
</protein>
<evidence type="ECO:0000256" key="4">
    <source>
        <dbReference type="ARBA" id="ARBA00022989"/>
    </source>
</evidence>
<comment type="similarity">
    <text evidence="2">Belongs to the autoinducer-2 exporter (AI-2E) (TC 2.A.86) family.</text>
</comment>
<evidence type="ECO:0000256" key="6">
    <source>
        <dbReference type="SAM" id="MobiDB-lite"/>
    </source>
</evidence>
<evidence type="ECO:0000256" key="1">
    <source>
        <dbReference type="ARBA" id="ARBA00004141"/>
    </source>
</evidence>
<name>A0ABS9SIL5_9BACT</name>
<evidence type="ECO:0000313" key="9">
    <source>
        <dbReference type="Proteomes" id="UP001202248"/>
    </source>
</evidence>
<feature type="region of interest" description="Disordered" evidence="6">
    <location>
        <begin position="344"/>
        <end position="363"/>
    </location>
</feature>
<feature type="transmembrane region" description="Helical" evidence="7">
    <location>
        <begin position="66"/>
        <end position="88"/>
    </location>
</feature>
<evidence type="ECO:0000256" key="7">
    <source>
        <dbReference type="SAM" id="Phobius"/>
    </source>
</evidence>
<feature type="transmembrane region" description="Helical" evidence="7">
    <location>
        <begin position="141"/>
        <end position="163"/>
    </location>
</feature>
<dbReference type="PANTHER" id="PTHR21716">
    <property type="entry name" value="TRANSMEMBRANE PROTEIN"/>
    <property type="match status" value="1"/>
</dbReference>
<feature type="transmembrane region" description="Helical" evidence="7">
    <location>
        <begin position="195"/>
        <end position="219"/>
    </location>
</feature>
<dbReference type="RefSeq" id="WP_240827594.1">
    <property type="nucleotide sequence ID" value="NZ_JAKWBL010000001.1"/>
</dbReference>
<keyword evidence="5 7" id="KW-0472">Membrane</keyword>